<accession>A0ABQ5UUI6</accession>
<evidence type="ECO:0000313" key="3">
    <source>
        <dbReference type="EMBL" id="GLQ18941.1"/>
    </source>
</evidence>
<protein>
    <recommendedName>
        <fullName evidence="2">YHS domain-containing protein</fullName>
    </recommendedName>
</protein>
<feature type="chain" id="PRO_5045750703" description="YHS domain-containing protein" evidence="1">
    <location>
        <begin position="26"/>
        <end position="158"/>
    </location>
</feature>
<sequence>MDRRLFLKTALATSGVFMFLSPSFAADEIYTGIVPGVAIGGYDSVAYFTIGEATKGDKALTTSFKGAEWRFSSQENLDLFLADPEKYAPQYGGYCAYAASKGALAKGDPEAWTVYEDKLYLNFSKSVRALWKTDIPGNVAKADVNYPKLLESWPNVSE</sequence>
<keyword evidence="4" id="KW-1185">Reference proteome</keyword>
<organism evidence="3 4">
    <name type="scientific">Maritalea porphyrae</name>
    <dbReference type="NCBI Taxonomy" id="880732"/>
    <lineage>
        <taxon>Bacteria</taxon>
        <taxon>Pseudomonadati</taxon>
        <taxon>Pseudomonadota</taxon>
        <taxon>Alphaproteobacteria</taxon>
        <taxon>Hyphomicrobiales</taxon>
        <taxon>Devosiaceae</taxon>
        <taxon>Maritalea</taxon>
    </lineage>
</organism>
<keyword evidence="1" id="KW-0732">Signal</keyword>
<name>A0ABQ5UUI6_9HYPH</name>
<dbReference type="Proteomes" id="UP001161405">
    <property type="component" value="Unassembled WGS sequence"/>
</dbReference>
<reference evidence="3" key="1">
    <citation type="journal article" date="2014" name="Int. J. Syst. Evol. Microbiol.">
        <title>Complete genome of a new Firmicutes species belonging to the dominant human colonic microbiota ('Ruminococcus bicirculans') reveals two chromosomes and a selective capacity to utilize plant glucans.</title>
        <authorList>
            <consortium name="NISC Comparative Sequencing Program"/>
            <person name="Wegmann U."/>
            <person name="Louis P."/>
            <person name="Goesmann A."/>
            <person name="Henrissat B."/>
            <person name="Duncan S.H."/>
            <person name="Flint H.J."/>
        </authorList>
    </citation>
    <scope>NUCLEOTIDE SEQUENCE</scope>
    <source>
        <strain evidence="3">NBRC 107169</strain>
    </source>
</reference>
<evidence type="ECO:0000259" key="2">
    <source>
        <dbReference type="Pfam" id="PF04945"/>
    </source>
</evidence>
<feature type="signal peptide" evidence="1">
    <location>
        <begin position="1"/>
        <end position="25"/>
    </location>
</feature>
<feature type="domain" description="YHS" evidence="2">
    <location>
        <begin position="47"/>
        <end position="91"/>
    </location>
</feature>
<gene>
    <name evidence="3" type="ORF">GCM10007879_31900</name>
</gene>
<dbReference type="Pfam" id="PF04945">
    <property type="entry name" value="YHS"/>
    <property type="match status" value="1"/>
</dbReference>
<dbReference type="RefSeq" id="WP_284366073.1">
    <property type="nucleotide sequence ID" value="NZ_BSNI01000002.1"/>
</dbReference>
<proteinExistence type="predicted"/>
<evidence type="ECO:0000313" key="4">
    <source>
        <dbReference type="Proteomes" id="UP001161405"/>
    </source>
</evidence>
<evidence type="ECO:0000256" key="1">
    <source>
        <dbReference type="SAM" id="SignalP"/>
    </source>
</evidence>
<dbReference type="EMBL" id="BSNI01000002">
    <property type="protein sequence ID" value="GLQ18941.1"/>
    <property type="molecule type" value="Genomic_DNA"/>
</dbReference>
<dbReference type="InterPro" id="IPR007029">
    <property type="entry name" value="YHS_dom"/>
</dbReference>
<reference evidence="3" key="2">
    <citation type="submission" date="2023-01" db="EMBL/GenBank/DDBJ databases">
        <title>Draft genome sequence of Maritalea porphyrae strain NBRC 107169.</title>
        <authorList>
            <person name="Sun Q."/>
            <person name="Mori K."/>
        </authorList>
    </citation>
    <scope>NUCLEOTIDE SEQUENCE</scope>
    <source>
        <strain evidence="3">NBRC 107169</strain>
    </source>
</reference>
<dbReference type="NCBIfam" id="NF041384">
    <property type="entry name" value="YHS_seleno_dom"/>
    <property type="match status" value="1"/>
</dbReference>
<comment type="caution">
    <text evidence="3">The sequence shown here is derived from an EMBL/GenBank/DDBJ whole genome shotgun (WGS) entry which is preliminary data.</text>
</comment>